<organism evidence="3 4">
    <name type="scientific">Bergeyella zoohelcum</name>
    <dbReference type="NCBI Taxonomy" id="1015"/>
    <lineage>
        <taxon>Bacteria</taxon>
        <taxon>Pseudomonadati</taxon>
        <taxon>Bacteroidota</taxon>
        <taxon>Flavobacteriia</taxon>
        <taxon>Flavobacteriales</taxon>
        <taxon>Weeksellaceae</taxon>
        <taxon>Bergeyella</taxon>
    </lineage>
</organism>
<dbReference type="InterPro" id="IPR020568">
    <property type="entry name" value="Ribosomal_Su5_D2-typ_SF"/>
</dbReference>
<dbReference type="Proteomes" id="UP000255515">
    <property type="component" value="Unassembled WGS sequence"/>
</dbReference>
<evidence type="ECO:0000313" key="4">
    <source>
        <dbReference type="Proteomes" id="UP000255515"/>
    </source>
</evidence>
<feature type="domain" description="Impact N-terminal" evidence="2">
    <location>
        <begin position="19"/>
        <end position="124"/>
    </location>
</feature>
<dbReference type="PANTHER" id="PTHR16301:SF20">
    <property type="entry name" value="IMPACT FAMILY MEMBER YIGZ"/>
    <property type="match status" value="1"/>
</dbReference>
<dbReference type="GO" id="GO:0005737">
    <property type="term" value="C:cytoplasm"/>
    <property type="evidence" value="ECO:0007669"/>
    <property type="project" value="TreeGrafter"/>
</dbReference>
<dbReference type="InterPro" id="IPR023582">
    <property type="entry name" value="Impact"/>
</dbReference>
<evidence type="ECO:0000256" key="1">
    <source>
        <dbReference type="ARBA" id="ARBA00007665"/>
    </source>
</evidence>
<evidence type="ECO:0000313" key="3">
    <source>
        <dbReference type="EMBL" id="SUV53014.1"/>
    </source>
</evidence>
<protein>
    <submittedName>
        <fullName evidence="3">IMPACT family member yigZ</fullName>
    </submittedName>
</protein>
<gene>
    <name evidence="3" type="primary">yigZ</name>
    <name evidence="3" type="ORF">NCTC11661_02161</name>
</gene>
<dbReference type="Pfam" id="PF01205">
    <property type="entry name" value="Impact_N"/>
    <property type="match status" value="1"/>
</dbReference>
<dbReference type="AlphaFoldDB" id="A0A380ZVI9"/>
<dbReference type="GO" id="GO:0006446">
    <property type="term" value="P:regulation of translational initiation"/>
    <property type="evidence" value="ECO:0007669"/>
    <property type="project" value="TreeGrafter"/>
</dbReference>
<dbReference type="Gene3D" id="3.30.230.30">
    <property type="entry name" value="Impact, N-terminal domain"/>
    <property type="match status" value="1"/>
</dbReference>
<dbReference type="InterPro" id="IPR001498">
    <property type="entry name" value="Impact_N"/>
</dbReference>
<name>A0A380ZVI9_9FLAO</name>
<proteinExistence type="inferred from homology"/>
<accession>A0A380ZVI9</accession>
<dbReference type="EMBL" id="UFTJ01000003">
    <property type="protein sequence ID" value="SUV53014.1"/>
    <property type="molecule type" value="Genomic_DNA"/>
</dbReference>
<dbReference type="PANTHER" id="PTHR16301">
    <property type="entry name" value="IMPACT-RELATED"/>
    <property type="match status" value="1"/>
</dbReference>
<sequence length="200" mass="22454">MTSITTISKPVIDVLIKEKGSKFIGFAFPVSSESEANLRLQEIRNLHPKATHHCYAYRIGLTGNIYRANDDGEPNGSAGLPIYNQLLAHEVTNVLVIVVRYYGGTKLGVSGLVKTYKETAKETLTMANITQEELYESIAITFPFEIQNQIFTLLNKHHAKNIDFSTSEKCHITARIPLAQKENISNQLSEIYTVSFQFEE</sequence>
<dbReference type="RefSeq" id="WP_002687744.1">
    <property type="nucleotide sequence ID" value="NZ_JAXFPJ010000008.1"/>
</dbReference>
<dbReference type="SUPFAM" id="SSF54211">
    <property type="entry name" value="Ribosomal protein S5 domain 2-like"/>
    <property type="match status" value="1"/>
</dbReference>
<evidence type="ECO:0000259" key="2">
    <source>
        <dbReference type="Pfam" id="PF01205"/>
    </source>
</evidence>
<comment type="similarity">
    <text evidence="1">Belongs to the IMPACT family.</text>
</comment>
<dbReference type="InterPro" id="IPR036956">
    <property type="entry name" value="Impact_N_sf"/>
</dbReference>
<reference evidence="3 4" key="1">
    <citation type="submission" date="2018-06" db="EMBL/GenBank/DDBJ databases">
        <authorList>
            <consortium name="Pathogen Informatics"/>
            <person name="Doyle S."/>
        </authorList>
    </citation>
    <scope>NUCLEOTIDE SEQUENCE [LARGE SCALE GENOMIC DNA]</scope>
    <source>
        <strain evidence="3 4">NCTC11661</strain>
    </source>
</reference>